<protein>
    <submittedName>
        <fullName evidence="2">Uncharacterized protein</fullName>
    </submittedName>
</protein>
<gene>
    <name evidence="2" type="ORF">L596_013594</name>
</gene>
<dbReference type="EMBL" id="AZBU02000003">
    <property type="protein sequence ID" value="TKR89499.1"/>
    <property type="molecule type" value="Genomic_DNA"/>
</dbReference>
<evidence type="ECO:0000313" key="3">
    <source>
        <dbReference type="Proteomes" id="UP000298663"/>
    </source>
</evidence>
<name>A0A4U5P0M0_STECR</name>
<dbReference type="AlphaFoldDB" id="A0A4U5P0M0"/>
<proteinExistence type="predicted"/>
<evidence type="ECO:0000256" key="1">
    <source>
        <dbReference type="SAM" id="MobiDB-lite"/>
    </source>
</evidence>
<feature type="region of interest" description="Disordered" evidence="1">
    <location>
        <begin position="139"/>
        <end position="293"/>
    </location>
</feature>
<accession>A0A4U5P0M0</accession>
<evidence type="ECO:0000313" key="2">
    <source>
        <dbReference type="EMBL" id="TKR89499.1"/>
    </source>
</evidence>
<feature type="compositionally biased region" description="Basic and acidic residues" evidence="1">
    <location>
        <begin position="177"/>
        <end position="289"/>
    </location>
</feature>
<dbReference type="Proteomes" id="UP000298663">
    <property type="component" value="Unassembled WGS sequence"/>
</dbReference>
<keyword evidence="3" id="KW-1185">Reference proteome</keyword>
<organism evidence="2 3">
    <name type="scientific">Steinernema carpocapsae</name>
    <name type="common">Entomopathogenic nematode</name>
    <dbReference type="NCBI Taxonomy" id="34508"/>
    <lineage>
        <taxon>Eukaryota</taxon>
        <taxon>Metazoa</taxon>
        <taxon>Ecdysozoa</taxon>
        <taxon>Nematoda</taxon>
        <taxon>Chromadorea</taxon>
        <taxon>Rhabditida</taxon>
        <taxon>Tylenchina</taxon>
        <taxon>Panagrolaimomorpha</taxon>
        <taxon>Strongyloidoidea</taxon>
        <taxon>Steinernematidae</taxon>
        <taxon>Steinernema</taxon>
    </lineage>
</organism>
<comment type="caution">
    <text evidence="2">The sequence shown here is derived from an EMBL/GenBank/DDBJ whole genome shotgun (WGS) entry which is preliminary data.</text>
</comment>
<reference evidence="2 3" key="1">
    <citation type="journal article" date="2015" name="Genome Biol.">
        <title>Comparative genomics of Steinernema reveals deeply conserved gene regulatory networks.</title>
        <authorList>
            <person name="Dillman A.R."/>
            <person name="Macchietto M."/>
            <person name="Porter C.F."/>
            <person name="Rogers A."/>
            <person name="Williams B."/>
            <person name="Antoshechkin I."/>
            <person name="Lee M.M."/>
            <person name="Goodwin Z."/>
            <person name="Lu X."/>
            <person name="Lewis E.E."/>
            <person name="Goodrich-Blair H."/>
            <person name="Stock S.P."/>
            <person name="Adams B.J."/>
            <person name="Sternberg P.W."/>
            <person name="Mortazavi A."/>
        </authorList>
    </citation>
    <scope>NUCLEOTIDE SEQUENCE [LARGE SCALE GENOMIC DNA]</scope>
    <source>
        <strain evidence="2 3">ALL</strain>
    </source>
</reference>
<sequence length="352" mass="41370">MVFWTIAITVWIIAVIYEDRLKVKELWSKLNAMVGWKPAKREFGRFLCRACFVKSSDTRKRCETRKEAQEHVKPKNMDTSIAAIRRQAARFMDEHQKLMKMVDKLVEQSCEEHKNHELPEWPEIPKAVVGLRAPEDNGWDAKDGDWKAKQVPKNDRCAFVNHEERKEAQGYASRSPWEPEERHEEVKERRGILKRDEEHNEASRSSWEPEERREVVKELHEKAEERHEQPEERREPEKPRGILKRNDKRKDANQKPTKDPWEPVEAETKEESSSDDDWYPKEPKTKKVDAASQKVVEAAQEKRADSVDELVIKNDEELIAVLKQMRKNKKAIIGLHKAYPELTEAMASVLEL</sequence>
<feature type="compositionally biased region" description="Basic and acidic residues" evidence="1">
    <location>
        <begin position="139"/>
        <end position="168"/>
    </location>
</feature>
<reference evidence="2 3" key="2">
    <citation type="journal article" date="2019" name="G3 (Bethesda)">
        <title>Hybrid Assembly of the Genome of the Entomopathogenic Nematode Steinernema carpocapsae Identifies the X-Chromosome.</title>
        <authorList>
            <person name="Serra L."/>
            <person name="Macchietto M."/>
            <person name="Macias-Munoz A."/>
            <person name="McGill C.J."/>
            <person name="Rodriguez I.M."/>
            <person name="Rodriguez B."/>
            <person name="Murad R."/>
            <person name="Mortazavi A."/>
        </authorList>
    </citation>
    <scope>NUCLEOTIDE SEQUENCE [LARGE SCALE GENOMIC DNA]</scope>
    <source>
        <strain evidence="2 3">ALL</strain>
    </source>
</reference>